<keyword evidence="1" id="KW-1133">Transmembrane helix</keyword>
<organism evidence="2 3">
    <name type="scientific">Candidatus Methylumidiphilus alinenensis</name>
    <dbReference type="NCBI Taxonomy" id="2202197"/>
    <lineage>
        <taxon>Bacteria</taxon>
        <taxon>Pseudomonadati</taxon>
        <taxon>Pseudomonadota</taxon>
        <taxon>Gammaproteobacteria</taxon>
        <taxon>Methylococcales</taxon>
        <taxon>Candidatus Methylumidiphilus</taxon>
    </lineage>
</organism>
<sequence>MTKQQQFSVFWTVIITLSFLVLGRNALAAGEPRNARQAYSGSNMTCLIGNDFYAVHFTAIQEGREKGETTNFAKYCQEVPRVGVTYLSIDLLDRDVRKTPVALRVIREEFSEEGGRPPQELGVLKEIPAKLYPNGTADISVDIKQPGHYALVATIGSEAISEDDRLRIPFTVAVEGAAKVNWLGRITGFIVFTFFGVMGYIGWRTYRAYRPKGGVSVGAEA</sequence>
<feature type="transmembrane region" description="Helical" evidence="1">
    <location>
        <begin position="182"/>
        <end position="203"/>
    </location>
</feature>
<name>A0A2W4RVM9_9GAMM</name>
<reference evidence="2 3" key="1">
    <citation type="journal article" date="2018" name="Aquat. Microb. Ecol.">
        <title>Gammaproteobacterial methanotrophs dominate.</title>
        <authorList>
            <person name="Rissanen A.J."/>
            <person name="Saarenheimo J."/>
            <person name="Tiirola M."/>
            <person name="Peura S."/>
            <person name="Aalto S.L."/>
            <person name="Karvinen A."/>
            <person name="Nykanen H."/>
        </authorList>
    </citation>
    <scope>NUCLEOTIDE SEQUENCE [LARGE SCALE GENOMIC DNA]</scope>
    <source>
        <strain evidence="2">AMbin10</strain>
    </source>
</reference>
<evidence type="ECO:0000313" key="3">
    <source>
        <dbReference type="Proteomes" id="UP000249396"/>
    </source>
</evidence>
<dbReference type="Proteomes" id="UP000249396">
    <property type="component" value="Unassembled WGS sequence"/>
</dbReference>
<keyword evidence="1" id="KW-0812">Transmembrane</keyword>
<gene>
    <name evidence="2" type="ORF">DM484_00545</name>
</gene>
<proteinExistence type="predicted"/>
<evidence type="ECO:0000256" key="1">
    <source>
        <dbReference type="SAM" id="Phobius"/>
    </source>
</evidence>
<keyword evidence="1" id="KW-0472">Membrane</keyword>
<evidence type="ECO:0000313" key="2">
    <source>
        <dbReference type="EMBL" id="PZN87013.1"/>
    </source>
</evidence>
<dbReference type="EMBL" id="QJPH01000055">
    <property type="protein sequence ID" value="PZN87013.1"/>
    <property type="molecule type" value="Genomic_DNA"/>
</dbReference>
<comment type="caution">
    <text evidence="2">The sequence shown here is derived from an EMBL/GenBank/DDBJ whole genome shotgun (WGS) entry which is preliminary data.</text>
</comment>
<accession>A0A2W4RVM9</accession>
<protein>
    <submittedName>
        <fullName evidence="2">Uncharacterized protein</fullName>
    </submittedName>
</protein>
<dbReference type="AlphaFoldDB" id="A0A2W4RVM9"/>